<evidence type="ECO:0000256" key="3">
    <source>
        <dbReference type="ARBA" id="ARBA00022801"/>
    </source>
</evidence>
<accession>A0A497ZVZ7</accession>
<organism evidence="6 7">
    <name type="scientific">Ruegeria conchae</name>
    <dbReference type="NCBI Taxonomy" id="981384"/>
    <lineage>
        <taxon>Bacteria</taxon>
        <taxon>Pseudomonadati</taxon>
        <taxon>Pseudomonadota</taxon>
        <taxon>Alphaproteobacteria</taxon>
        <taxon>Rhodobacterales</taxon>
        <taxon>Roseobacteraceae</taxon>
        <taxon>Ruegeria</taxon>
    </lineage>
</organism>
<dbReference type="PANTHER" id="PTHR12629:SF0">
    <property type="entry name" value="DIPHOSPHOINOSITOL-POLYPHOSPHATE DIPHOSPHATASE"/>
    <property type="match status" value="1"/>
</dbReference>
<dbReference type="GO" id="GO:0016462">
    <property type="term" value="F:pyrophosphatase activity"/>
    <property type="evidence" value="ECO:0007669"/>
    <property type="project" value="InterPro"/>
</dbReference>
<dbReference type="InterPro" id="IPR015797">
    <property type="entry name" value="NUDIX_hydrolase-like_dom_sf"/>
</dbReference>
<evidence type="ECO:0000256" key="1">
    <source>
        <dbReference type="ARBA" id="ARBA00001946"/>
    </source>
</evidence>
<dbReference type="STRING" id="981384.GCA_000192475_01605"/>
<dbReference type="Gene3D" id="3.90.79.10">
    <property type="entry name" value="Nucleoside Triphosphate Pyrophosphohydrolase"/>
    <property type="match status" value="1"/>
</dbReference>
<name>A0A497ZVZ7_9RHOB</name>
<comment type="cofactor">
    <cofactor evidence="1">
        <name>Mg(2+)</name>
        <dbReference type="ChEBI" id="CHEBI:18420"/>
    </cofactor>
</comment>
<evidence type="ECO:0000313" key="7">
    <source>
        <dbReference type="Proteomes" id="UP000271700"/>
    </source>
</evidence>
<dbReference type="GO" id="GO:0005737">
    <property type="term" value="C:cytoplasm"/>
    <property type="evidence" value="ECO:0007669"/>
    <property type="project" value="TreeGrafter"/>
</dbReference>
<dbReference type="GO" id="GO:0046872">
    <property type="term" value="F:metal ion binding"/>
    <property type="evidence" value="ECO:0007669"/>
    <property type="project" value="UniProtKB-KW"/>
</dbReference>
<reference evidence="6 7" key="1">
    <citation type="submission" date="2018-10" db="EMBL/GenBank/DDBJ databases">
        <title>Genomic Encyclopedia of Archaeal and Bacterial Type Strains, Phase II (KMG-II): from individual species to whole genera.</title>
        <authorList>
            <person name="Goeker M."/>
        </authorList>
    </citation>
    <scope>NUCLEOTIDE SEQUENCE [LARGE SCALE GENOMIC DNA]</scope>
    <source>
        <strain evidence="6 7">DSM 29317</strain>
    </source>
</reference>
<dbReference type="Proteomes" id="UP000271700">
    <property type="component" value="Unassembled WGS sequence"/>
</dbReference>
<sequence length="160" mass="17357">MFDGRSGVAGRLSAEGLSLSGALPVFTQSAALCYRIKCGAPEILLITTRRAQRWIIPKGWLINGLSAPETAAREAWEEAGVLGKCGTESLGRFAYVKKRSNNASALCLVDVFPLFVQQMETRFPEAGKRRRKWHSPEKASAKVSSPELAALLDGFGGHTH</sequence>
<keyword evidence="4" id="KW-0460">Magnesium</keyword>
<keyword evidence="7" id="KW-1185">Reference proteome</keyword>
<keyword evidence="3" id="KW-0378">Hydrolase</keyword>
<dbReference type="EMBL" id="RCCT01000001">
    <property type="protein sequence ID" value="RLK11394.1"/>
    <property type="molecule type" value="Genomic_DNA"/>
</dbReference>
<dbReference type="Pfam" id="PF00293">
    <property type="entry name" value="NUDIX"/>
    <property type="match status" value="1"/>
</dbReference>
<evidence type="ECO:0000256" key="2">
    <source>
        <dbReference type="ARBA" id="ARBA00022723"/>
    </source>
</evidence>
<feature type="domain" description="Nudix hydrolase" evidence="5">
    <location>
        <begin position="16"/>
        <end position="156"/>
    </location>
</feature>
<dbReference type="PANTHER" id="PTHR12629">
    <property type="entry name" value="DIPHOSPHOINOSITOL POLYPHOSPHATE PHOSPHOHYDROLASE"/>
    <property type="match status" value="1"/>
</dbReference>
<evidence type="ECO:0000256" key="4">
    <source>
        <dbReference type="ARBA" id="ARBA00022842"/>
    </source>
</evidence>
<dbReference type="InterPro" id="IPR047198">
    <property type="entry name" value="DDP-like_NUDIX"/>
</dbReference>
<dbReference type="SUPFAM" id="SSF55811">
    <property type="entry name" value="Nudix"/>
    <property type="match status" value="1"/>
</dbReference>
<dbReference type="PROSITE" id="PS51462">
    <property type="entry name" value="NUDIX"/>
    <property type="match status" value="1"/>
</dbReference>
<comment type="caution">
    <text evidence="6">The sequence shown here is derived from an EMBL/GenBank/DDBJ whole genome shotgun (WGS) entry which is preliminary data.</text>
</comment>
<proteinExistence type="predicted"/>
<gene>
    <name evidence="6" type="ORF">CLV75_1395</name>
</gene>
<evidence type="ECO:0000259" key="5">
    <source>
        <dbReference type="PROSITE" id="PS51462"/>
    </source>
</evidence>
<protein>
    <submittedName>
        <fullName evidence="6">8-oxo-dGTP pyrophosphatase MutT (NUDIX family)</fullName>
    </submittedName>
</protein>
<dbReference type="CDD" id="cd04666">
    <property type="entry name" value="NUDIX_DIPP2_like_Nudt4"/>
    <property type="match status" value="1"/>
</dbReference>
<dbReference type="InterPro" id="IPR000086">
    <property type="entry name" value="NUDIX_hydrolase_dom"/>
</dbReference>
<dbReference type="OrthoDB" id="7066910at2"/>
<dbReference type="RefSeq" id="WP_010441690.1">
    <property type="nucleotide sequence ID" value="NZ_AEYW01000013.1"/>
</dbReference>
<keyword evidence="2" id="KW-0479">Metal-binding</keyword>
<evidence type="ECO:0000313" key="6">
    <source>
        <dbReference type="EMBL" id="RLK11394.1"/>
    </source>
</evidence>
<dbReference type="AlphaFoldDB" id="A0A497ZVZ7"/>